<accession>A0A8T0A0C8</accession>
<protein>
    <submittedName>
        <fullName evidence="2">Uncharacterized protein</fullName>
    </submittedName>
</protein>
<evidence type="ECO:0000313" key="3">
    <source>
        <dbReference type="Proteomes" id="UP000605970"/>
    </source>
</evidence>
<feature type="compositionally biased region" description="Polar residues" evidence="1">
    <location>
        <begin position="1"/>
        <end position="11"/>
    </location>
</feature>
<organism evidence="2 3">
    <name type="scientific">Meloidogyne graminicola</name>
    <dbReference type="NCBI Taxonomy" id="189291"/>
    <lineage>
        <taxon>Eukaryota</taxon>
        <taxon>Metazoa</taxon>
        <taxon>Ecdysozoa</taxon>
        <taxon>Nematoda</taxon>
        <taxon>Chromadorea</taxon>
        <taxon>Rhabditida</taxon>
        <taxon>Tylenchina</taxon>
        <taxon>Tylenchomorpha</taxon>
        <taxon>Tylenchoidea</taxon>
        <taxon>Meloidogynidae</taxon>
        <taxon>Meloidogyninae</taxon>
        <taxon>Meloidogyne</taxon>
    </lineage>
</organism>
<evidence type="ECO:0000313" key="2">
    <source>
        <dbReference type="EMBL" id="KAF7639471.1"/>
    </source>
</evidence>
<keyword evidence="3" id="KW-1185">Reference proteome</keyword>
<comment type="caution">
    <text evidence="2">The sequence shown here is derived from an EMBL/GenBank/DDBJ whole genome shotgun (WGS) entry which is preliminary data.</text>
</comment>
<feature type="compositionally biased region" description="Basic and acidic residues" evidence="1">
    <location>
        <begin position="15"/>
        <end position="30"/>
    </location>
</feature>
<dbReference type="Proteomes" id="UP000605970">
    <property type="component" value="Unassembled WGS sequence"/>
</dbReference>
<proteinExistence type="predicted"/>
<feature type="non-terminal residue" evidence="2">
    <location>
        <position position="112"/>
    </location>
</feature>
<gene>
    <name evidence="2" type="ORF">Mgra_00001148</name>
</gene>
<name>A0A8T0A0C8_9BILA</name>
<dbReference type="AlphaFoldDB" id="A0A8T0A0C8"/>
<dbReference type="OrthoDB" id="5891639at2759"/>
<dbReference type="EMBL" id="JABEBT010000005">
    <property type="protein sequence ID" value="KAF7639471.1"/>
    <property type="molecule type" value="Genomic_DNA"/>
</dbReference>
<feature type="region of interest" description="Disordered" evidence="1">
    <location>
        <begin position="1"/>
        <end position="57"/>
    </location>
</feature>
<reference evidence="2" key="1">
    <citation type="journal article" date="2020" name="Ecol. Evol.">
        <title>Genome structure and content of the rice root-knot nematode (Meloidogyne graminicola).</title>
        <authorList>
            <person name="Phan N.T."/>
            <person name="Danchin E.G.J."/>
            <person name="Klopp C."/>
            <person name="Perfus-Barbeoch L."/>
            <person name="Kozlowski D.K."/>
            <person name="Koutsovoulos G.D."/>
            <person name="Lopez-Roques C."/>
            <person name="Bouchez O."/>
            <person name="Zahm M."/>
            <person name="Besnard G."/>
            <person name="Bellafiore S."/>
        </authorList>
    </citation>
    <scope>NUCLEOTIDE SEQUENCE</scope>
    <source>
        <strain evidence="2">VN-18</strain>
    </source>
</reference>
<sequence>LILSFYNSFGKKQSRISENKKQRQKQRYEQETTPPTLMGWPKVPSKNGRMKNPIRPIKEMSPIEKWYQKAYADERQRLRQKVTTKKTNSRNNYYFGARKRRLSEKAKTFNLN</sequence>
<evidence type="ECO:0000256" key="1">
    <source>
        <dbReference type="SAM" id="MobiDB-lite"/>
    </source>
</evidence>